<dbReference type="Proteomes" id="UP000325517">
    <property type="component" value="Chromosome"/>
</dbReference>
<keyword evidence="2" id="KW-0808">Transferase</keyword>
<sequence length="296" mass="34610">MTVYQLISDYKNIQAYKESFNELAKMVFGIDFKSWYKKGYWGDNYVCYSYFDGNKVIANASINKMTIVSNDKEYKVIQVGTVMTHPGYRIQGLSGKLMNHIIEKYEKESDFIFLFANKSVLDFYPKFGFEKVQESSFSLKISDVKKQRTKSSTLRRLNIESAMDLQLLEGFATERIPVSTFLEVKNNKHLLMFYFILVFSEAIYYIEEKDVIVLFKHEGSHLHLFDIVSKKRVEIDTILSHIISIETEIINFHFTPDDNDKKFNTAFITDSDDTLFVRPLIKDVTEHFLFPLTSHS</sequence>
<gene>
    <name evidence="2" type="ORF">PB01_20265</name>
</gene>
<dbReference type="Pfam" id="PF13527">
    <property type="entry name" value="Acetyltransf_9"/>
    <property type="match status" value="1"/>
</dbReference>
<proteinExistence type="predicted"/>
<dbReference type="EMBL" id="CP031223">
    <property type="protein sequence ID" value="QFG00938.1"/>
    <property type="molecule type" value="Genomic_DNA"/>
</dbReference>
<accession>A0A5J6SX45</accession>
<keyword evidence="3" id="KW-1185">Reference proteome</keyword>
<evidence type="ECO:0000259" key="1">
    <source>
        <dbReference type="PROSITE" id="PS51186"/>
    </source>
</evidence>
<dbReference type="InterPro" id="IPR000182">
    <property type="entry name" value="GNAT_dom"/>
</dbReference>
<organism evidence="2 3">
    <name type="scientific">Psychrobacillus glaciei</name>
    <dbReference type="NCBI Taxonomy" id="2283160"/>
    <lineage>
        <taxon>Bacteria</taxon>
        <taxon>Bacillati</taxon>
        <taxon>Bacillota</taxon>
        <taxon>Bacilli</taxon>
        <taxon>Bacillales</taxon>
        <taxon>Bacillaceae</taxon>
        <taxon>Psychrobacillus</taxon>
    </lineage>
</organism>
<dbReference type="OrthoDB" id="9804948at2"/>
<dbReference type="CDD" id="cd04301">
    <property type="entry name" value="NAT_SF"/>
    <property type="match status" value="1"/>
</dbReference>
<dbReference type="InterPro" id="IPR016181">
    <property type="entry name" value="Acyl_CoA_acyltransferase"/>
</dbReference>
<name>A0A5J6SX45_9BACI</name>
<evidence type="ECO:0000313" key="3">
    <source>
        <dbReference type="Proteomes" id="UP000325517"/>
    </source>
</evidence>
<dbReference type="GO" id="GO:0016747">
    <property type="term" value="F:acyltransferase activity, transferring groups other than amino-acyl groups"/>
    <property type="evidence" value="ECO:0007669"/>
    <property type="project" value="InterPro"/>
</dbReference>
<protein>
    <submittedName>
        <fullName evidence="2">GNAT family N-acetyltransferase</fullName>
    </submittedName>
</protein>
<dbReference type="PROSITE" id="PS51186">
    <property type="entry name" value="GNAT"/>
    <property type="match status" value="1"/>
</dbReference>
<dbReference type="AlphaFoldDB" id="A0A5J6SX45"/>
<dbReference type="RefSeq" id="WP_151701804.1">
    <property type="nucleotide sequence ID" value="NZ_CP031223.1"/>
</dbReference>
<dbReference type="KEGG" id="psyo:PB01_20265"/>
<dbReference type="SUPFAM" id="SSF55729">
    <property type="entry name" value="Acyl-CoA N-acyltransferases (Nat)"/>
    <property type="match status" value="1"/>
</dbReference>
<dbReference type="Gene3D" id="3.40.630.30">
    <property type="match status" value="1"/>
</dbReference>
<feature type="domain" description="N-acetyltransferase" evidence="1">
    <location>
        <begin position="1"/>
        <end position="160"/>
    </location>
</feature>
<evidence type="ECO:0000313" key="2">
    <source>
        <dbReference type="EMBL" id="QFG00938.1"/>
    </source>
</evidence>
<reference evidence="2 3" key="1">
    <citation type="submission" date="2018-07" db="EMBL/GenBank/DDBJ databases">
        <title>Complete genome sequence of Psychrobacillus sp. PB01, isolated from iceberg, and comparative genome analysis of Psychrobacillus strains.</title>
        <authorList>
            <person name="Lee P.C."/>
        </authorList>
    </citation>
    <scope>NUCLEOTIDE SEQUENCE [LARGE SCALE GENOMIC DNA]</scope>
    <source>
        <strain evidence="2 3">PB01</strain>
    </source>
</reference>